<organism evidence="1 2">
    <name type="scientific">Malus domestica</name>
    <name type="common">Apple</name>
    <name type="synonym">Pyrus malus</name>
    <dbReference type="NCBI Taxonomy" id="3750"/>
    <lineage>
        <taxon>Eukaryota</taxon>
        <taxon>Viridiplantae</taxon>
        <taxon>Streptophyta</taxon>
        <taxon>Embryophyta</taxon>
        <taxon>Tracheophyta</taxon>
        <taxon>Spermatophyta</taxon>
        <taxon>Magnoliopsida</taxon>
        <taxon>eudicotyledons</taxon>
        <taxon>Gunneridae</taxon>
        <taxon>Pentapetalae</taxon>
        <taxon>rosids</taxon>
        <taxon>fabids</taxon>
        <taxon>Rosales</taxon>
        <taxon>Rosaceae</taxon>
        <taxon>Amygdaloideae</taxon>
        <taxon>Maleae</taxon>
        <taxon>Malus</taxon>
    </lineage>
</organism>
<evidence type="ECO:0000313" key="2">
    <source>
        <dbReference type="Proteomes" id="UP000290289"/>
    </source>
</evidence>
<protein>
    <submittedName>
        <fullName evidence="1">Uncharacterized protein</fullName>
    </submittedName>
</protein>
<reference evidence="1 2" key="1">
    <citation type="submission" date="2018-10" db="EMBL/GenBank/DDBJ databases">
        <title>A high-quality apple genome assembly.</title>
        <authorList>
            <person name="Hu J."/>
        </authorList>
    </citation>
    <scope>NUCLEOTIDE SEQUENCE [LARGE SCALE GENOMIC DNA]</scope>
    <source>
        <strain evidence="2">cv. HFTH1</strain>
        <tissue evidence="1">Young leaf</tissue>
    </source>
</reference>
<name>A0A498IX44_MALDO</name>
<sequence>MGEDLFWAIRGGGGASFGVICFLENQIGFRPGNCHEQGTTDIVHRWQYIADEVHQDPLVRVVVMPVNKKGHQTVKAKFVALFLGNGERLHALRDESLPQLCLKDEDYTEMSWI</sequence>
<dbReference type="Gene3D" id="3.30.465.10">
    <property type="match status" value="1"/>
</dbReference>
<dbReference type="InterPro" id="IPR016169">
    <property type="entry name" value="FAD-bd_PCMH_sub2"/>
</dbReference>
<proteinExistence type="predicted"/>
<dbReference type="PANTHER" id="PTHR32448">
    <property type="entry name" value="OS08G0158400 PROTEIN"/>
    <property type="match status" value="1"/>
</dbReference>
<evidence type="ECO:0000313" key="1">
    <source>
        <dbReference type="EMBL" id="RXH86905.1"/>
    </source>
</evidence>
<dbReference type="AlphaFoldDB" id="A0A498IX44"/>
<dbReference type="Proteomes" id="UP000290289">
    <property type="component" value="Chromosome 10"/>
</dbReference>
<dbReference type="Gene3D" id="3.40.462.20">
    <property type="match status" value="1"/>
</dbReference>
<gene>
    <name evidence="1" type="ORF">DVH24_022178</name>
</gene>
<comment type="caution">
    <text evidence="1">The sequence shown here is derived from an EMBL/GenBank/DDBJ whole genome shotgun (WGS) entry which is preliminary data.</text>
</comment>
<dbReference type="EMBL" id="RDQH01000336">
    <property type="protein sequence ID" value="RXH86905.1"/>
    <property type="molecule type" value="Genomic_DNA"/>
</dbReference>
<accession>A0A498IX44</accession>
<keyword evidence="2" id="KW-1185">Reference proteome</keyword>